<dbReference type="GO" id="GO:0003700">
    <property type="term" value="F:DNA-binding transcription factor activity"/>
    <property type="evidence" value="ECO:0007669"/>
    <property type="project" value="InterPro"/>
</dbReference>
<proteinExistence type="predicted"/>
<evidence type="ECO:0000256" key="1">
    <source>
        <dbReference type="ARBA" id="ARBA00023015"/>
    </source>
</evidence>
<keyword evidence="5" id="KW-1185">Reference proteome</keyword>
<organism evidence="4 5">
    <name type="scientific">Malaciobacter halophilus</name>
    <dbReference type="NCBI Taxonomy" id="197482"/>
    <lineage>
        <taxon>Bacteria</taxon>
        <taxon>Pseudomonadati</taxon>
        <taxon>Campylobacterota</taxon>
        <taxon>Epsilonproteobacteria</taxon>
        <taxon>Campylobacterales</taxon>
        <taxon>Arcobacteraceae</taxon>
        <taxon>Malaciobacter</taxon>
    </lineage>
</organism>
<accession>A0A2N1J3Y8</accession>
<dbReference type="Gene3D" id="1.10.10.60">
    <property type="entry name" value="Homeodomain-like"/>
    <property type="match status" value="1"/>
</dbReference>
<keyword evidence="2" id="KW-0804">Transcription</keyword>
<dbReference type="PANTHER" id="PTHR47893:SF1">
    <property type="entry name" value="REGULATORY PROTEIN PCHR"/>
    <property type="match status" value="1"/>
</dbReference>
<dbReference type="AlphaFoldDB" id="A0A2N1J3Y8"/>
<dbReference type="SUPFAM" id="SSF46689">
    <property type="entry name" value="Homeodomain-like"/>
    <property type="match status" value="1"/>
</dbReference>
<evidence type="ECO:0000256" key="2">
    <source>
        <dbReference type="ARBA" id="ARBA00023163"/>
    </source>
</evidence>
<dbReference type="KEGG" id="ahs:AHALO_0379"/>
<dbReference type="Pfam" id="PF12833">
    <property type="entry name" value="HTH_18"/>
    <property type="match status" value="1"/>
</dbReference>
<reference evidence="4 5" key="1">
    <citation type="submission" date="2017-09" db="EMBL/GenBank/DDBJ databases">
        <title>Genomics of the genus Arcobacter.</title>
        <authorList>
            <person name="Perez-Cataluna A."/>
            <person name="Figueras M.J."/>
            <person name="Salas-Masso N."/>
        </authorList>
    </citation>
    <scope>NUCLEOTIDE SEQUENCE [LARGE SCALE GENOMIC DNA]</scope>
    <source>
        <strain evidence="4 5">DSM 18005</strain>
    </source>
</reference>
<feature type="domain" description="HTH araC/xylS-type" evidence="3">
    <location>
        <begin position="231"/>
        <end position="320"/>
    </location>
</feature>
<dbReference type="InterPro" id="IPR053142">
    <property type="entry name" value="PchR_regulatory_protein"/>
</dbReference>
<dbReference type="EMBL" id="NXIF01000021">
    <property type="protein sequence ID" value="PKI81192.1"/>
    <property type="molecule type" value="Genomic_DNA"/>
</dbReference>
<comment type="caution">
    <text evidence="4">The sequence shown here is derived from an EMBL/GenBank/DDBJ whole genome shotgun (WGS) entry which is preliminary data.</text>
</comment>
<sequence>MSKLYDLNDLENFFVKDLKDNIKVDFPNESGSVEVEKTIISDDIFLYKNSFNFKDDVSLDSSSSEEGLCINIVLDGSLKYTDRILDEQTNKCANSMFVKYINQSQSLFEVNKGNILKDIGIIIKGEFLQEFFLEKISNKELILKNYEKNIPTNFKTAQTNLKTKILAHEIFNSPYEGELHKIYLQSKVYEIVFHELSDILQKNRLKDIKKEVKLTKEDIYALQKAKSLICEKRFFLNLPKLSKEVALNEFKLKYGFKKLFNTTPGALILEHRMLEARKLLESSELNITEISKLVGYKYVQSFTTAFKKRFNANPKEFIKSRKYYY</sequence>
<dbReference type="GO" id="GO:0043565">
    <property type="term" value="F:sequence-specific DNA binding"/>
    <property type="evidence" value="ECO:0007669"/>
    <property type="project" value="InterPro"/>
</dbReference>
<protein>
    <submittedName>
        <fullName evidence="4">AraC family transcriptional regulator</fullName>
    </submittedName>
</protein>
<keyword evidence="1" id="KW-0805">Transcription regulation</keyword>
<dbReference type="PROSITE" id="PS01124">
    <property type="entry name" value="HTH_ARAC_FAMILY_2"/>
    <property type="match status" value="1"/>
</dbReference>
<evidence type="ECO:0000313" key="4">
    <source>
        <dbReference type="EMBL" id="PKI81192.1"/>
    </source>
</evidence>
<dbReference type="PANTHER" id="PTHR47893">
    <property type="entry name" value="REGULATORY PROTEIN PCHR"/>
    <property type="match status" value="1"/>
</dbReference>
<evidence type="ECO:0000259" key="3">
    <source>
        <dbReference type="PROSITE" id="PS01124"/>
    </source>
</evidence>
<dbReference type="InterPro" id="IPR018060">
    <property type="entry name" value="HTH_AraC"/>
</dbReference>
<dbReference type="OrthoDB" id="5342385at2"/>
<dbReference type="InterPro" id="IPR009057">
    <property type="entry name" value="Homeodomain-like_sf"/>
</dbReference>
<dbReference type="SMART" id="SM00342">
    <property type="entry name" value="HTH_ARAC"/>
    <property type="match status" value="1"/>
</dbReference>
<evidence type="ECO:0000313" key="5">
    <source>
        <dbReference type="Proteomes" id="UP000233248"/>
    </source>
</evidence>
<name>A0A2N1J3Y8_9BACT</name>
<gene>
    <name evidence="4" type="ORF">CP960_05450</name>
</gene>
<dbReference type="RefSeq" id="WP_101184406.1">
    <property type="nucleotide sequence ID" value="NZ_CP031218.1"/>
</dbReference>
<dbReference type="Proteomes" id="UP000233248">
    <property type="component" value="Unassembled WGS sequence"/>
</dbReference>